<dbReference type="InterPro" id="IPR004733">
    <property type="entry name" value="PurM_cligase"/>
</dbReference>
<gene>
    <name evidence="12" type="primary">purM</name>
    <name evidence="15" type="ORF">EV203_10694</name>
</gene>
<dbReference type="PANTHER" id="PTHR10520:SF12">
    <property type="entry name" value="TRIFUNCTIONAL PURINE BIOSYNTHETIC PROTEIN ADENOSINE-3"/>
    <property type="match status" value="1"/>
</dbReference>
<evidence type="ECO:0000256" key="7">
    <source>
        <dbReference type="ARBA" id="ARBA00022840"/>
    </source>
</evidence>
<dbReference type="NCBIfam" id="TIGR00878">
    <property type="entry name" value="purM"/>
    <property type="match status" value="1"/>
</dbReference>
<dbReference type="InterPro" id="IPR010918">
    <property type="entry name" value="PurM-like_C_dom"/>
</dbReference>
<name>A0A4V2S9F3_9THEO</name>
<evidence type="ECO:0000256" key="9">
    <source>
        <dbReference type="ARBA" id="ARBA00032931"/>
    </source>
</evidence>
<sequence length="336" mass="36646">MKYKDAGVNIDEGNKFVKMIKPFAEKTIKEGVLEGIGGFAALYEIKNYKNPVLVSSTDGVGTKLKIAFMMDKHDTVGIDLVAMCVNDVIVVGAKPLFFLDYFATGKLESEKAIQVIKGVAEGCEIAGCALIGGETAELPGFYKEGEYDLAGFCVGIVEKEEIIDTSSMVIGDVVIGLSSSGLHSNGYSLVRKVFFEKNNFSIEDYVPDIGKTLGEVLLTPTKIYVKSVEVLKGLKIKGMAHITGGGFIENIPRILRKGVSARIYKGSWEVPIIFDMIKRLGEIEEKEMYRTFNMGIGMVVIIDKEEVEKALKRLKEVGETAFVIGEIVEGEGGVIL</sequence>
<keyword evidence="6 12" id="KW-0547">Nucleotide-binding</keyword>
<evidence type="ECO:0000256" key="1">
    <source>
        <dbReference type="ARBA" id="ARBA00004686"/>
    </source>
</evidence>
<dbReference type="InterPro" id="IPR036921">
    <property type="entry name" value="PurM-like_N_sf"/>
</dbReference>
<dbReference type="GO" id="GO:0046084">
    <property type="term" value="P:adenine biosynthetic process"/>
    <property type="evidence" value="ECO:0007669"/>
    <property type="project" value="TreeGrafter"/>
</dbReference>
<dbReference type="FunFam" id="3.90.650.10:FF:000001">
    <property type="entry name" value="Phosphoribosylformylglycinamidine cyclo-ligase"/>
    <property type="match status" value="1"/>
</dbReference>
<evidence type="ECO:0000259" key="13">
    <source>
        <dbReference type="Pfam" id="PF00586"/>
    </source>
</evidence>
<dbReference type="SUPFAM" id="SSF56042">
    <property type="entry name" value="PurM C-terminal domain-like"/>
    <property type="match status" value="1"/>
</dbReference>
<dbReference type="FunFam" id="3.30.1330.10:FF:000001">
    <property type="entry name" value="Phosphoribosylformylglycinamidine cyclo-ligase"/>
    <property type="match status" value="1"/>
</dbReference>
<evidence type="ECO:0000313" key="15">
    <source>
        <dbReference type="EMBL" id="TCO67680.1"/>
    </source>
</evidence>
<proteinExistence type="inferred from homology"/>
<dbReference type="PANTHER" id="PTHR10520">
    <property type="entry name" value="TRIFUNCTIONAL PURINE BIOSYNTHETIC PROTEIN ADENOSINE-3-RELATED"/>
    <property type="match status" value="1"/>
</dbReference>
<dbReference type="Gene3D" id="3.30.1330.10">
    <property type="entry name" value="PurM-like, N-terminal domain"/>
    <property type="match status" value="1"/>
</dbReference>
<organism evidence="15 16">
    <name type="scientific">Caldanaerobacter subterraneus</name>
    <dbReference type="NCBI Taxonomy" id="911092"/>
    <lineage>
        <taxon>Bacteria</taxon>
        <taxon>Bacillati</taxon>
        <taxon>Bacillota</taxon>
        <taxon>Clostridia</taxon>
        <taxon>Thermoanaerobacterales</taxon>
        <taxon>Thermoanaerobacteraceae</taxon>
        <taxon>Caldanaerobacter</taxon>
    </lineage>
</organism>
<dbReference type="Gene3D" id="3.90.650.10">
    <property type="entry name" value="PurM-like C-terminal domain"/>
    <property type="match status" value="1"/>
</dbReference>
<dbReference type="GO" id="GO:0005524">
    <property type="term" value="F:ATP binding"/>
    <property type="evidence" value="ECO:0007669"/>
    <property type="project" value="UniProtKB-KW"/>
</dbReference>
<feature type="domain" description="PurM-like C-terminal" evidence="14">
    <location>
        <begin position="171"/>
        <end position="334"/>
    </location>
</feature>
<dbReference type="InterPro" id="IPR016188">
    <property type="entry name" value="PurM-like_N"/>
</dbReference>
<evidence type="ECO:0000256" key="12">
    <source>
        <dbReference type="HAMAP-Rule" id="MF_00741"/>
    </source>
</evidence>
<dbReference type="Proteomes" id="UP000294886">
    <property type="component" value="Unassembled WGS sequence"/>
</dbReference>
<dbReference type="SUPFAM" id="SSF55326">
    <property type="entry name" value="PurM N-terminal domain-like"/>
    <property type="match status" value="1"/>
</dbReference>
<evidence type="ECO:0000259" key="14">
    <source>
        <dbReference type="Pfam" id="PF02769"/>
    </source>
</evidence>
<dbReference type="EMBL" id="SLWU01000006">
    <property type="protein sequence ID" value="TCO67680.1"/>
    <property type="molecule type" value="Genomic_DNA"/>
</dbReference>
<feature type="domain" description="PurM-like N-terminal" evidence="13">
    <location>
        <begin position="41"/>
        <end position="157"/>
    </location>
</feature>
<dbReference type="RefSeq" id="WP_022587385.1">
    <property type="nucleotide sequence ID" value="NZ_JBFNEK010000009.1"/>
</dbReference>
<evidence type="ECO:0000313" key="16">
    <source>
        <dbReference type="Proteomes" id="UP000294886"/>
    </source>
</evidence>
<reference evidence="15 16" key="1">
    <citation type="submission" date="2019-03" db="EMBL/GenBank/DDBJ databases">
        <title>Genomic Encyclopedia of Type Strains, Phase IV (KMG-IV): sequencing the most valuable type-strain genomes for metagenomic binning, comparative biology and taxonomic classification.</title>
        <authorList>
            <person name="Goeker M."/>
        </authorList>
    </citation>
    <scope>NUCLEOTIDE SEQUENCE [LARGE SCALE GENOMIC DNA]</scope>
    <source>
        <strain evidence="15 16">DSM 13054</strain>
    </source>
</reference>
<dbReference type="EC" id="6.3.3.1" evidence="3 12"/>
<protein>
    <recommendedName>
        <fullName evidence="4 12">Phosphoribosylformylglycinamidine cyclo-ligase</fullName>
        <ecNumber evidence="3 12">6.3.3.1</ecNumber>
    </recommendedName>
    <alternativeName>
        <fullName evidence="9 12">AIR synthase</fullName>
    </alternativeName>
    <alternativeName>
        <fullName evidence="10 12">AIRS</fullName>
    </alternativeName>
    <alternativeName>
        <fullName evidence="8 12">Phosphoribosyl-aminoimidazole synthetase</fullName>
    </alternativeName>
</protein>
<evidence type="ECO:0000256" key="11">
    <source>
        <dbReference type="ARBA" id="ARBA00049057"/>
    </source>
</evidence>
<comment type="subcellular location">
    <subcellularLocation>
        <location evidence="12">Cytoplasm</location>
    </subcellularLocation>
</comment>
<keyword evidence="5 12" id="KW-0436">Ligase</keyword>
<keyword evidence="12" id="KW-0963">Cytoplasm</keyword>
<evidence type="ECO:0000256" key="10">
    <source>
        <dbReference type="ARBA" id="ARBA00033093"/>
    </source>
</evidence>
<comment type="caution">
    <text evidence="15">The sequence shown here is derived from an EMBL/GenBank/DDBJ whole genome shotgun (WGS) entry which is preliminary data.</text>
</comment>
<accession>A0A4V2S9F3</accession>
<dbReference type="GO" id="GO:0004641">
    <property type="term" value="F:phosphoribosylformylglycinamidine cyclo-ligase activity"/>
    <property type="evidence" value="ECO:0007669"/>
    <property type="project" value="UniProtKB-UniRule"/>
</dbReference>
<comment type="catalytic activity">
    <reaction evidence="11 12">
        <text>2-formamido-N(1)-(5-O-phospho-beta-D-ribosyl)acetamidine + ATP = 5-amino-1-(5-phospho-beta-D-ribosyl)imidazole + ADP + phosphate + H(+)</text>
        <dbReference type="Rhea" id="RHEA:23032"/>
        <dbReference type="ChEBI" id="CHEBI:15378"/>
        <dbReference type="ChEBI" id="CHEBI:30616"/>
        <dbReference type="ChEBI" id="CHEBI:43474"/>
        <dbReference type="ChEBI" id="CHEBI:137981"/>
        <dbReference type="ChEBI" id="CHEBI:147287"/>
        <dbReference type="ChEBI" id="CHEBI:456216"/>
        <dbReference type="EC" id="6.3.3.1"/>
    </reaction>
</comment>
<dbReference type="GO" id="GO:0004637">
    <property type="term" value="F:phosphoribosylamine-glycine ligase activity"/>
    <property type="evidence" value="ECO:0007669"/>
    <property type="project" value="TreeGrafter"/>
</dbReference>
<dbReference type="UniPathway" id="UPA00074">
    <property type="reaction ID" value="UER00129"/>
</dbReference>
<dbReference type="Pfam" id="PF02769">
    <property type="entry name" value="AIRS_C"/>
    <property type="match status" value="1"/>
</dbReference>
<dbReference type="Pfam" id="PF00586">
    <property type="entry name" value="AIRS"/>
    <property type="match status" value="1"/>
</dbReference>
<comment type="pathway">
    <text evidence="1 12">Purine metabolism; IMP biosynthesis via de novo pathway; 5-amino-1-(5-phospho-D-ribosyl)imidazole from N(2)-formyl-N(1)-(5-phospho-D-ribosyl)glycinamide: step 2/2.</text>
</comment>
<evidence type="ECO:0000256" key="5">
    <source>
        <dbReference type="ARBA" id="ARBA00022598"/>
    </source>
</evidence>
<evidence type="ECO:0000256" key="2">
    <source>
        <dbReference type="ARBA" id="ARBA00010280"/>
    </source>
</evidence>
<evidence type="ECO:0000256" key="3">
    <source>
        <dbReference type="ARBA" id="ARBA00013047"/>
    </source>
</evidence>
<dbReference type="HAMAP" id="MF_00741">
    <property type="entry name" value="AIRS"/>
    <property type="match status" value="1"/>
</dbReference>
<dbReference type="AlphaFoldDB" id="A0A4V2S9F3"/>
<evidence type="ECO:0000256" key="6">
    <source>
        <dbReference type="ARBA" id="ARBA00022741"/>
    </source>
</evidence>
<dbReference type="GO" id="GO:0005829">
    <property type="term" value="C:cytosol"/>
    <property type="evidence" value="ECO:0007669"/>
    <property type="project" value="TreeGrafter"/>
</dbReference>
<evidence type="ECO:0000256" key="8">
    <source>
        <dbReference type="ARBA" id="ARBA00031908"/>
    </source>
</evidence>
<comment type="similarity">
    <text evidence="2 12">Belongs to the AIR synthase family.</text>
</comment>
<dbReference type="CDD" id="cd02196">
    <property type="entry name" value="PurM"/>
    <property type="match status" value="1"/>
</dbReference>
<dbReference type="GO" id="GO:0006189">
    <property type="term" value="P:'de novo' IMP biosynthetic process"/>
    <property type="evidence" value="ECO:0007669"/>
    <property type="project" value="UniProtKB-UniRule"/>
</dbReference>
<dbReference type="InterPro" id="IPR036676">
    <property type="entry name" value="PurM-like_C_sf"/>
</dbReference>
<evidence type="ECO:0000256" key="4">
    <source>
        <dbReference type="ARBA" id="ARBA00020367"/>
    </source>
</evidence>
<keyword evidence="12" id="KW-0658">Purine biosynthesis</keyword>
<keyword evidence="7 12" id="KW-0067">ATP-binding</keyword>